<comment type="caution">
    <text evidence="4">The sequence shown here is derived from an EMBL/GenBank/DDBJ whole genome shotgun (WGS) entry which is preliminary data.</text>
</comment>
<dbReference type="Gene3D" id="2.60.120.1440">
    <property type="match status" value="1"/>
</dbReference>
<keyword evidence="5" id="KW-1185">Reference proteome</keyword>
<evidence type="ECO:0000256" key="1">
    <source>
        <dbReference type="SAM" id="Phobius"/>
    </source>
</evidence>
<sequence length="340" mass="37173">MQAWVPGSSEERSRIEAEAARLLARLHCEPSPEEESEICAWIESDPRHAVAFAQAEVAWESADRLKSAAAEIRLPPPELMMTEAQQARLSRNIMVAAAAAVLLFIVAAIVTIHTFSGVDRYETAVGEIRDIALADGSGLHLNSGSEAEVRFTDNGRRVRVLHGEASFRVAHEADRAFEVEARSAVIRATGTAFNVRMRDQLIELTVTEGSVSVHAGDHVLRRVSAGQGAIIRPQTIELTRLDPGLVSQRTAWREQMVELNGETIEQATQEFNRYRTAPILIGDTRVSGLRIGGRFRISDSGEFLSALQASLPVRAVNGEDGSVMLLYRDEPAESAKSKAL</sequence>
<keyword evidence="1 4" id="KW-0812">Transmembrane</keyword>
<accession>A0A7W6GMP9</accession>
<dbReference type="RefSeq" id="WP_183954839.1">
    <property type="nucleotide sequence ID" value="NZ_JACIEB010000002.1"/>
</dbReference>
<evidence type="ECO:0000259" key="3">
    <source>
        <dbReference type="Pfam" id="PF16220"/>
    </source>
</evidence>
<keyword evidence="1" id="KW-1133">Transmembrane helix</keyword>
<dbReference type="PANTHER" id="PTHR30273:SF2">
    <property type="entry name" value="PROTEIN FECR"/>
    <property type="match status" value="1"/>
</dbReference>
<dbReference type="Pfam" id="PF16220">
    <property type="entry name" value="DUF4880"/>
    <property type="match status" value="1"/>
</dbReference>
<dbReference type="GO" id="GO:0016989">
    <property type="term" value="F:sigma factor antagonist activity"/>
    <property type="evidence" value="ECO:0007669"/>
    <property type="project" value="TreeGrafter"/>
</dbReference>
<dbReference type="InterPro" id="IPR012373">
    <property type="entry name" value="Ferrdict_sens_TM"/>
</dbReference>
<dbReference type="PANTHER" id="PTHR30273">
    <property type="entry name" value="PERIPLASMIC SIGNAL SENSOR AND SIGMA FACTOR ACTIVATOR FECR-RELATED"/>
    <property type="match status" value="1"/>
</dbReference>
<feature type="transmembrane region" description="Helical" evidence="1">
    <location>
        <begin position="93"/>
        <end position="115"/>
    </location>
</feature>
<dbReference type="PIRSF" id="PIRSF018266">
    <property type="entry name" value="FecR"/>
    <property type="match status" value="1"/>
</dbReference>
<proteinExistence type="predicted"/>
<feature type="domain" description="FecR N-terminal" evidence="3">
    <location>
        <begin position="18"/>
        <end position="56"/>
    </location>
</feature>
<reference evidence="4 5" key="1">
    <citation type="submission" date="2020-08" db="EMBL/GenBank/DDBJ databases">
        <title>Genomic Encyclopedia of Type Strains, Phase IV (KMG-IV): sequencing the most valuable type-strain genomes for metagenomic binning, comparative biology and taxonomic classification.</title>
        <authorList>
            <person name="Goeker M."/>
        </authorList>
    </citation>
    <scope>NUCLEOTIDE SEQUENCE [LARGE SCALE GENOMIC DNA]</scope>
    <source>
        <strain evidence="4 5">DSM 29348</strain>
    </source>
</reference>
<feature type="domain" description="FecR protein" evidence="2">
    <location>
        <begin position="119"/>
        <end position="211"/>
    </location>
</feature>
<protein>
    <submittedName>
        <fullName evidence="4">Transmembrane sensor</fullName>
    </submittedName>
</protein>
<gene>
    <name evidence="4" type="ORF">GGR44_001083</name>
</gene>
<organism evidence="4 5">
    <name type="scientific">Sphingobium fontiphilum</name>
    <dbReference type="NCBI Taxonomy" id="944425"/>
    <lineage>
        <taxon>Bacteria</taxon>
        <taxon>Pseudomonadati</taxon>
        <taxon>Pseudomonadota</taxon>
        <taxon>Alphaproteobacteria</taxon>
        <taxon>Sphingomonadales</taxon>
        <taxon>Sphingomonadaceae</taxon>
        <taxon>Sphingobium</taxon>
    </lineage>
</organism>
<dbReference type="InterPro" id="IPR006860">
    <property type="entry name" value="FecR"/>
</dbReference>
<dbReference type="Proteomes" id="UP000552757">
    <property type="component" value="Unassembled WGS sequence"/>
</dbReference>
<dbReference type="Pfam" id="PF04773">
    <property type="entry name" value="FecR"/>
    <property type="match status" value="1"/>
</dbReference>
<evidence type="ECO:0000313" key="4">
    <source>
        <dbReference type="EMBL" id="MBB3981436.1"/>
    </source>
</evidence>
<keyword evidence="1" id="KW-0472">Membrane</keyword>
<dbReference type="InterPro" id="IPR032623">
    <property type="entry name" value="FecR_N"/>
</dbReference>
<dbReference type="EMBL" id="JACIEB010000002">
    <property type="protein sequence ID" value="MBB3981436.1"/>
    <property type="molecule type" value="Genomic_DNA"/>
</dbReference>
<name>A0A7W6GMP9_9SPHN</name>
<evidence type="ECO:0000313" key="5">
    <source>
        <dbReference type="Proteomes" id="UP000552757"/>
    </source>
</evidence>
<dbReference type="AlphaFoldDB" id="A0A7W6GMP9"/>
<evidence type="ECO:0000259" key="2">
    <source>
        <dbReference type="Pfam" id="PF04773"/>
    </source>
</evidence>